<evidence type="ECO:0000313" key="1">
    <source>
        <dbReference type="EMBL" id="MFB9885700.1"/>
    </source>
</evidence>
<evidence type="ECO:0000313" key="2">
    <source>
        <dbReference type="Proteomes" id="UP001589628"/>
    </source>
</evidence>
<keyword evidence="2" id="KW-1185">Reference proteome</keyword>
<proteinExistence type="predicted"/>
<dbReference type="EMBL" id="JBHLZN010000001">
    <property type="protein sequence ID" value="MFB9885700.1"/>
    <property type="molecule type" value="Genomic_DNA"/>
</dbReference>
<comment type="caution">
    <text evidence="1">The sequence shown here is derived from an EMBL/GenBank/DDBJ whole genome shotgun (WGS) entry which is preliminary data.</text>
</comment>
<sequence>MFEKQDFLPLCEQIDKQLGDSWVIADRRKEAVIFESPDDAHFELQLLPDYEHQNRWKIQFMPLLAQHLPENPRLKQAIKRLAHDMSPERSPEALARTIEALLIDCHQMIKAFAPENKSRFAMELVKHSDGLASVYVDNVPEPIADEICALLEDWQKS</sequence>
<dbReference type="RefSeq" id="WP_027313769.1">
    <property type="nucleotide sequence ID" value="NZ_JAUESS010000005.1"/>
</dbReference>
<protein>
    <submittedName>
        <fullName evidence="1">Uncharacterized protein</fullName>
    </submittedName>
</protein>
<accession>A0ABV5Z8W6</accession>
<organism evidence="1 2">
    <name type="scientific">Balneatrix alpica</name>
    <dbReference type="NCBI Taxonomy" id="75684"/>
    <lineage>
        <taxon>Bacteria</taxon>
        <taxon>Pseudomonadati</taxon>
        <taxon>Pseudomonadota</taxon>
        <taxon>Gammaproteobacteria</taxon>
        <taxon>Oceanospirillales</taxon>
        <taxon>Balneatrichaceae</taxon>
        <taxon>Balneatrix</taxon>
    </lineage>
</organism>
<reference evidence="1 2" key="1">
    <citation type="submission" date="2024-09" db="EMBL/GenBank/DDBJ databases">
        <authorList>
            <person name="Sun Q."/>
            <person name="Mori K."/>
        </authorList>
    </citation>
    <scope>NUCLEOTIDE SEQUENCE [LARGE SCALE GENOMIC DNA]</scope>
    <source>
        <strain evidence="1 2">ATCC 51285</strain>
    </source>
</reference>
<name>A0ABV5Z8W6_9GAMM</name>
<gene>
    <name evidence="1" type="ORF">ACFFLH_04670</name>
</gene>
<dbReference type="Proteomes" id="UP001589628">
    <property type="component" value="Unassembled WGS sequence"/>
</dbReference>